<dbReference type="EMBL" id="CP039351">
    <property type="protein sequence ID" value="QCD99738.1"/>
    <property type="molecule type" value="Genomic_DNA"/>
</dbReference>
<dbReference type="OrthoDB" id="1413014at2759"/>
<dbReference type="PANTHER" id="PTHR23076:SF97">
    <property type="entry name" value="ATP-DEPENDENT ZINC METALLOPROTEASE YME1L1"/>
    <property type="match status" value="1"/>
</dbReference>
<organism evidence="18 19">
    <name type="scientific">Vigna unguiculata</name>
    <name type="common">Cowpea</name>
    <dbReference type="NCBI Taxonomy" id="3917"/>
    <lineage>
        <taxon>Eukaryota</taxon>
        <taxon>Viridiplantae</taxon>
        <taxon>Streptophyta</taxon>
        <taxon>Embryophyta</taxon>
        <taxon>Tracheophyta</taxon>
        <taxon>Spermatophyta</taxon>
        <taxon>Magnoliopsida</taxon>
        <taxon>eudicotyledons</taxon>
        <taxon>Gunneridae</taxon>
        <taxon>Pentapetalae</taxon>
        <taxon>rosids</taxon>
        <taxon>fabids</taxon>
        <taxon>Fabales</taxon>
        <taxon>Fabaceae</taxon>
        <taxon>Papilionoideae</taxon>
        <taxon>50 kb inversion clade</taxon>
        <taxon>NPAAA clade</taxon>
        <taxon>indigoferoid/millettioid clade</taxon>
        <taxon>Phaseoleae</taxon>
        <taxon>Vigna</taxon>
    </lineage>
</organism>
<evidence type="ECO:0000256" key="3">
    <source>
        <dbReference type="ARBA" id="ARBA00010044"/>
    </source>
</evidence>
<evidence type="ECO:0000256" key="13">
    <source>
        <dbReference type="ARBA" id="ARBA00022989"/>
    </source>
</evidence>
<keyword evidence="9" id="KW-0378">Hydrolase</keyword>
<dbReference type="Pfam" id="PF17862">
    <property type="entry name" value="AAA_lid_3"/>
    <property type="match status" value="1"/>
</dbReference>
<evidence type="ECO:0000256" key="11">
    <source>
        <dbReference type="ARBA" id="ARBA00022840"/>
    </source>
</evidence>
<keyword evidence="19" id="KW-1185">Reference proteome</keyword>
<evidence type="ECO:0000313" key="19">
    <source>
        <dbReference type="Proteomes" id="UP000501690"/>
    </source>
</evidence>
<dbReference type="InterPro" id="IPR005936">
    <property type="entry name" value="FtsH"/>
</dbReference>
<comment type="similarity">
    <text evidence="4">In the N-terminal section; belongs to the AAA ATPase family.</text>
</comment>
<dbReference type="GO" id="GO:0045037">
    <property type="term" value="P:protein import into chloroplast stroma"/>
    <property type="evidence" value="ECO:0007669"/>
    <property type="project" value="TreeGrafter"/>
</dbReference>
<dbReference type="InterPro" id="IPR037219">
    <property type="entry name" value="Peptidase_M41-like"/>
</dbReference>
<evidence type="ECO:0000256" key="10">
    <source>
        <dbReference type="ARBA" id="ARBA00022833"/>
    </source>
</evidence>
<dbReference type="CDD" id="cd19501">
    <property type="entry name" value="RecA-like_FtsH"/>
    <property type="match status" value="1"/>
</dbReference>
<keyword evidence="14 18" id="KW-0482">Metalloprotease</keyword>
<keyword evidence="12" id="KW-0809">Transit peptide</keyword>
<dbReference type="SUPFAM" id="SSF52540">
    <property type="entry name" value="P-loop containing nucleoside triphosphate hydrolases"/>
    <property type="match status" value="1"/>
</dbReference>
<evidence type="ECO:0000256" key="6">
    <source>
        <dbReference type="ARBA" id="ARBA00022692"/>
    </source>
</evidence>
<reference evidence="18 19" key="1">
    <citation type="submission" date="2019-04" db="EMBL/GenBank/DDBJ databases">
        <title>An improved genome assembly and genetic linkage map for asparagus bean, Vigna unguiculata ssp. sesquipedialis.</title>
        <authorList>
            <person name="Xia Q."/>
            <person name="Zhang R."/>
            <person name="Dong Y."/>
        </authorList>
    </citation>
    <scope>NUCLEOTIDE SEQUENCE [LARGE SCALE GENOMIC DNA]</scope>
    <source>
        <tissue evidence="18">Leaf</tissue>
    </source>
</reference>
<evidence type="ECO:0000256" key="14">
    <source>
        <dbReference type="ARBA" id="ARBA00023049"/>
    </source>
</evidence>
<gene>
    <name evidence="18" type="ORF">DEO72_LG7g1023</name>
</gene>
<evidence type="ECO:0000313" key="18">
    <source>
        <dbReference type="EMBL" id="QCD99738.1"/>
    </source>
</evidence>
<evidence type="ECO:0000259" key="17">
    <source>
        <dbReference type="SMART" id="SM00382"/>
    </source>
</evidence>
<sequence length="787" mass="86118">MATLQASLLSKPSLPVPFPFPFSCLSSTHSPFSLSFHSTRRLSSTLLCCTFRSEPNHNPSETGSGNVQPDPSAGIVYSTEEGAVQVSDSGEASLEGAETVLRSGVDLESEGNITSGRFSIVVLFVGLWVKARERVKKAFAEFLDWWPFWRQEKRVERLIAEADANPQDAAKQSALFVELNKHSPESVIKRFEQRDRPVDSRGVAEYLRALVITNAISEYLPDEDSGKSSSLPTLLQELKQRALGNSDETFLNPGISEKQPLHVVMVDPKVSNKSRFAQELISTILFTIAVGLVWFMGAAALQKYIGSLGGIGPSGVGSGSSYAPKELNKEVMPEKNVKTFKDVKGCDDAKQELEEVVEYLKNPSKFTRLGGKLPKGILLTGAPGTGKTLLAKAIAGEAGVPFFYRAGSEFEEMFVGVGARRVRSLFQAAKKKAPCIIFIDEIDAVGSTRKQWEGHTKKTLHQLLVEMDGFEQNEGIILMAATNLPDILDPALTRPGRFDRHIVVPNPDVRGRQEILELYLQDKPIAEDVDVKAIARGTPGFNGADLANLVNVAAIKAAVEGAEKVTAAQLEFAKDRIIMGTERKTMFISEESKKLTAYHESGHAIVALNTDGAHPIHKATIMPRGSALGMVTQLPSSDETSISKKQLLARLDVCMGGRVAEELIFGRDYVTTGASSDLHTATELAQYMVSNCGMSDAIGPIHIKERPSSEMQSRIDAEVVKLLREAYDRVKALLKKHEKALHVLAHALLEYETLSAEEIRRILLPYREGRLSEQQEQEAAEGDLVLV</sequence>
<keyword evidence="16" id="KW-0472">Membrane</keyword>
<dbReference type="GO" id="GO:0004222">
    <property type="term" value="F:metalloendopeptidase activity"/>
    <property type="evidence" value="ECO:0007669"/>
    <property type="project" value="InterPro"/>
</dbReference>
<evidence type="ECO:0000256" key="1">
    <source>
        <dbReference type="ARBA" id="ARBA00001947"/>
    </source>
</evidence>
<keyword evidence="11" id="KW-0067">ATP-binding</keyword>
<keyword evidence="7" id="KW-0479">Metal-binding</keyword>
<dbReference type="FunFam" id="1.10.8.60:FF:000001">
    <property type="entry name" value="ATP-dependent zinc metalloprotease FtsH"/>
    <property type="match status" value="1"/>
</dbReference>
<dbReference type="GO" id="GO:0046872">
    <property type="term" value="F:metal ion binding"/>
    <property type="evidence" value="ECO:0007669"/>
    <property type="project" value="UniProtKB-KW"/>
</dbReference>
<evidence type="ECO:0000256" key="4">
    <source>
        <dbReference type="ARBA" id="ARBA00010550"/>
    </source>
</evidence>
<dbReference type="AlphaFoldDB" id="A0A4D6MHM5"/>
<dbReference type="InterPro" id="IPR003959">
    <property type="entry name" value="ATPase_AAA_core"/>
</dbReference>
<dbReference type="PROSITE" id="PS00674">
    <property type="entry name" value="AAA"/>
    <property type="match status" value="1"/>
</dbReference>
<accession>A0A4D6MHM5</accession>
<dbReference type="Proteomes" id="UP000501690">
    <property type="component" value="Linkage Group LG7"/>
</dbReference>
<dbReference type="GO" id="GO:0009507">
    <property type="term" value="C:chloroplast"/>
    <property type="evidence" value="ECO:0007669"/>
    <property type="project" value="TreeGrafter"/>
</dbReference>
<dbReference type="Pfam" id="PF00004">
    <property type="entry name" value="AAA"/>
    <property type="match status" value="1"/>
</dbReference>
<dbReference type="InterPro" id="IPR000642">
    <property type="entry name" value="Peptidase_M41"/>
</dbReference>
<keyword evidence="6" id="KW-0812">Transmembrane</keyword>
<dbReference type="InterPro" id="IPR003960">
    <property type="entry name" value="ATPase_AAA_CS"/>
</dbReference>
<keyword evidence="13" id="KW-1133">Transmembrane helix</keyword>
<dbReference type="PANTHER" id="PTHR23076">
    <property type="entry name" value="METALLOPROTEASE M41 FTSH"/>
    <property type="match status" value="1"/>
</dbReference>
<comment type="cofactor">
    <cofactor evidence="1">
        <name>Zn(2+)</name>
        <dbReference type="ChEBI" id="CHEBI:29105"/>
    </cofactor>
</comment>
<keyword evidence="8" id="KW-0547">Nucleotide-binding</keyword>
<dbReference type="GO" id="GO:0005743">
    <property type="term" value="C:mitochondrial inner membrane"/>
    <property type="evidence" value="ECO:0007669"/>
    <property type="project" value="UniProtKB-SubCell"/>
</dbReference>
<name>A0A4D6MHM5_VIGUN</name>
<dbReference type="SMART" id="SM00382">
    <property type="entry name" value="AAA"/>
    <property type="match status" value="1"/>
</dbReference>
<dbReference type="SUPFAM" id="SSF140990">
    <property type="entry name" value="FtsH protease domain-like"/>
    <property type="match status" value="1"/>
</dbReference>
<comment type="similarity">
    <text evidence="3">In the C-terminal section; belongs to the peptidase M41 family.</text>
</comment>
<dbReference type="InterPro" id="IPR027417">
    <property type="entry name" value="P-loop_NTPase"/>
</dbReference>
<dbReference type="Gene3D" id="1.10.8.60">
    <property type="match status" value="1"/>
</dbReference>
<proteinExistence type="inferred from homology"/>
<evidence type="ECO:0000256" key="9">
    <source>
        <dbReference type="ARBA" id="ARBA00022801"/>
    </source>
</evidence>
<dbReference type="HAMAP" id="MF_01458">
    <property type="entry name" value="FtsH"/>
    <property type="match status" value="1"/>
</dbReference>
<keyword evidence="10" id="KW-0862">Zinc</keyword>
<keyword evidence="5 18" id="KW-0645">Protease</keyword>
<dbReference type="Gramene" id="Vigun08g068100.2.v1.2">
    <property type="protein sequence ID" value="Vigun08g068100.2.v1.2"/>
    <property type="gene ID" value="Vigun08g068100.v1.2"/>
</dbReference>
<evidence type="ECO:0000256" key="16">
    <source>
        <dbReference type="ARBA" id="ARBA00023136"/>
    </source>
</evidence>
<dbReference type="GO" id="GO:0016887">
    <property type="term" value="F:ATP hydrolysis activity"/>
    <property type="evidence" value="ECO:0007669"/>
    <property type="project" value="InterPro"/>
</dbReference>
<evidence type="ECO:0000256" key="5">
    <source>
        <dbReference type="ARBA" id="ARBA00022670"/>
    </source>
</evidence>
<evidence type="ECO:0000256" key="15">
    <source>
        <dbReference type="ARBA" id="ARBA00023128"/>
    </source>
</evidence>
<dbReference type="InterPro" id="IPR003593">
    <property type="entry name" value="AAA+_ATPase"/>
</dbReference>
<evidence type="ECO:0000256" key="7">
    <source>
        <dbReference type="ARBA" id="ARBA00022723"/>
    </source>
</evidence>
<dbReference type="GO" id="GO:0004176">
    <property type="term" value="F:ATP-dependent peptidase activity"/>
    <property type="evidence" value="ECO:0007669"/>
    <property type="project" value="InterPro"/>
</dbReference>
<dbReference type="Gramene" id="Vigun08g068100.1.v1.2">
    <property type="protein sequence ID" value="Vigun08g068100.1.v1.2"/>
    <property type="gene ID" value="Vigun08g068100.v1.2"/>
</dbReference>
<dbReference type="NCBIfam" id="TIGR01241">
    <property type="entry name" value="FtsH_fam"/>
    <property type="match status" value="1"/>
</dbReference>
<dbReference type="Gene3D" id="3.40.50.300">
    <property type="entry name" value="P-loop containing nucleotide triphosphate hydrolases"/>
    <property type="match status" value="1"/>
</dbReference>
<feature type="domain" description="AAA+ ATPase" evidence="17">
    <location>
        <begin position="373"/>
        <end position="508"/>
    </location>
</feature>
<evidence type="ECO:0000256" key="12">
    <source>
        <dbReference type="ARBA" id="ARBA00022946"/>
    </source>
</evidence>
<dbReference type="GO" id="GO:0005524">
    <property type="term" value="F:ATP binding"/>
    <property type="evidence" value="ECO:0007669"/>
    <property type="project" value="UniProtKB-KW"/>
</dbReference>
<protein>
    <submittedName>
        <fullName evidence="18">ATP-dependent metalloprotease</fullName>
    </submittedName>
</protein>
<evidence type="ECO:0000256" key="2">
    <source>
        <dbReference type="ARBA" id="ARBA00004243"/>
    </source>
</evidence>
<keyword evidence="15" id="KW-0496">Mitochondrion</keyword>
<dbReference type="FunFam" id="1.20.58.760:FF:000002">
    <property type="entry name" value="ATP-dependent zinc metalloprotease FtsH"/>
    <property type="match status" value="1"/>
</dbReference>
<evidence type="ECO:0000256" key="8">
    <source>
        <dbReference type="ARBA" id="ARBA00022741"/>
    </source>
</evidence>
<dbReference type="GO" id="GO:0006508">
    <property type="term" value="P:proteolysis"/>
    <property type="evidence" value="ECO:0007669"/>
    <property type="project" value="UniProtKB-KW"/>
</dbReference>
<dbReference type="FunFam" id="3.40.50.300:FF:000195">
    <property type="entry name" value="ATP-dependent zinc metalloprotease FTSH 11"/>
    <property type="match status" value="1"/>
</dbReference>
<comment type="subcellular location">
    <subcellularLocation>
        <location evidence="2">Mitochondrion inner membrane</location>
        <topology evidence="2">Single-pass membrane protein</topology>
        <orientation evidence="2">Intermembrane side</orientation>
    </subcellularLocation>
</comment>
<dbReference type="Gene3D" id="1.20.58.760">
    <property type="entry name" value="Peptidase M41"/>
    <property type="match status" value="1"/>
</dbReference>
<dbReference type="Pfam" id="PF01434">
    <property type="entry name" value="Peptidase_M41"/>
    <property type="match status" value="1"/>
</dbReference>
<dbReference type="InterPro" id="IPR041569">
    <property type="entry name" value="AAA_lid_3"/>
</dbReference>